<dbReference type="Pfam" id="PF08281">
    <property type="entry name" value="Sigma70_r4_2"/>
    <property type="match status" value="1"/>
</dbReference>
<keyword evidence="2" id="KW-0805">Transcription regulation</keyword>
<feature type="region of interest" description="Disordered" evidence="5">
    <location>
        <begin position="1"/>
        <end position="25"/>
    </location>
</feature>
<reference evidence="9" key="1">
    <citation type="submission" date="2016-12" db="EMBL/GenBank/DDBJ databases">
        <title>Comparative genomics of four Isosphaeraceae planctomycetes: a common pool of plasmids and glycoside hydrolase genes.</title>
        <authorList>
            <person name="Ivanova A."/>
        </authorList>
    </citation>
    <scope>NUCLEOTIDE SEQUENCE [LARGE SCALE GENOMIC DNA]</scope>
    <source>
        <strain evidence="9">PX4</strain>
    </source>
</reference>
<dbReference type="CDD" id="cd06171">
    <property type="entry name" value="Sigma70_r4"/>
    <property type="match status" value="1"/>
</dbReference>
<proteinExistence type="inferred from homology"/>
<dbReference type="InterPro" id="IPR013325">
    <property type="entry name" value="RNA_pol_sigma_r2"/>
</dbReference>
<dbReference type="SUPFAM" id="SSF88659">
    <property type="entry name" value="Sigma3 and sigma4 domains of RNA polymerase sigma factors"/>
    <property type="match status" value="1"/>
</dbReference>
<feature type="domain" description="RNA polymerase sigma factor 70 region 4 type 2" evidence="7">
    <location>
        <begin position="149"/>
        <end position="199"/>
    </location>
</feature>
<dbReference type="GO" id="GO:0006352">
    <property type="term" value="P:DNA-templated transcription initiation"/>
    <property type="evidence" value="ECO:0007669"/>
    <property type="project" value="InterPro"/>
</dbReference>
<evidence type="ECO:0000256" key="3">
    <source>
        <dbReference type="ARBA" id="ARBA00023082"/>
    </source>
</evidence>
<dbReference type="Gene3D" id="1.10.10.10">
    <property type="entry name" value="Winged helix-like DNA-binding domain superfamily/Winged helix DNA-binding domain"/>
    <property type="match status" value="1"/>
</dbReference>
<evidence type="ECO:0000256" key="5">
    <source>
        <dbReference type="SAM" id="MobiDB-lite"/>
    </source>
</evidence>
<dbReference type="Pfam" id="PF04542">
    <property type="entry name" value="Sigma70_r2"/>
    <property type="match status" value="1"/>
</dbReference>
<dbReference type="InterPro" id="IPR014284">
    <property type="entry name" value="RNA_pol_sigma-70_dom"/>
</dbReference>
<dbReference type="RefSeq" id="WP_076346625.1">
    <property type="nucleotide sequence ID" value="NZ_CP019082.1"/>
</dbReference>
<keyword evidence="9" id="KW-1185">Reference proteome</keyword>
<dbReference type="GO" id="GO:0016987">
    <property type="term" value="F:sigma factor activity"/>
    <property type="evidence" value="ECO:0007669"/>
    <property type="project" value="UniProtKB-KW"/>
</dbReference>
<dbReference type="Gene3D" id="1.10.1740.10">
    <property type="match status" value="1"/>
</dbReference>
<evidence type="ECO:0000256" key="4">
    <source>
        <dbReference type="ARBA" id="ARBA00023163"/>
    </source>
</evidence>
<dbReference type="AlphaFoldDB" id="A0A1U7CQY1"/>
<dbReference type="Proteomes" id="UP000186309">
    <property type="component" value="Chromosome"/>
</dbReference>
<dbReference type="InterPro" id="IPR036388">
    <property type="entry name" value="WH-like_DNA-bd_sf"/>
</dbReference>
<dbReference type="InterPro" id="IPR013324">
    <property type="entry name" value="RNA_pol_sigma_r3/r4-like"/>
</dbReference>
<dbReference type="InterPro" id="IPR013249">
    <property type="entry name" value="RNA_pol_sigma70_r4_t2"/>
</dbReference>
<dbReference type="KEGG" id="pbor:BSF38_02861"/>
<evidence type="ECO:0000259" key="6">
    <source>
        <dbReference type="Pfam" id="PF04542"/>
    </source>
</evidence>
<dbReference type="PANTHER" id="PTHR43133:SF51">
    <property type="entry name" value="RNA POLYMERASE SIGMA FACTOR"/>
    <property type="match status" value="1"/>
</dbReference>
<dbReference type="SUPFAM" id="SSF88946">
    <property type="entry name" value="Sigma2 domain of RNA polymerase sigma factors"/>
    <property type="match status" value="1"/>
</dbReference>
<dbReference type="InterPro" id="IPR039425">
    <property type="entry name" value="RNA_pol_sigma-70-like"/>
</dbReference>
<keyword evidence="4" id="KW-0804">Transcription</keyword>
<feature type="domain" description="RNA polymerase sigma-70 region 2" evidence="6">
    <location>
        <begin position="52"/>
        <end position="110"/>
    </location>
</feature>
<dbReference type="STRING" id="1387353.BSF38_02861"/>
<dbReference type="InterPro" id="IPR007627">
    <property type="entry name" value="RNA_pol_sigma70_r2"/>
</dbReference>
<comment type="similarity">
    <text evidence="1">Belongs to the sigma-70 factor family. ECF subfamily.</text>
</comment>
<dbReference type="OrthoDB" id="291047at2"/>
<gene>
    <name evidence="8" type="primary">sigW_6</name>
    <name evidence="8" type="ORF">BSF38_02861</name>
</gene>
<evidence type="ECO:0000313" key="9">
    <source>
        <dbReference type="Proteomes" id="UP000186309"/>
    </source>
</evidence>
<name>A0A1U7CQY1_9BACT</name>
<dbReference type="PANTHER" id="PTHR43133">
    <property type="entry name" value="RNA POLYMERASE ECF-TYPE SIGMA FACTO"/>
    <property type="match status" value="1"/>
</dbReference>
<keyword evidence="3" id="KW-0731">Sigma factor</keyword>
<evidence type="ECO:0000256" key="2">
    <source>
        <dbReference type="ARBA" id="ARBA00023015"/>
    </source>
</evidence>
<dbReference type="NCBIfam" id="TIGR02937">
    <property type="entry name" value="sigma70-ECF"/>
    <property type="match status" value="1"/>
</dbReference>
<evidence type="ECO:0000313" key="8">
    <source>
        <dbReference type="EMBL" id="APW61347.1"/>
    </source>
</evidence>
<sequence>MSTTVATHDAPSRLTGFAGEGSPDRSDEALLDRYLSGGESDADEAFRELMFRHGPMVLAVCRQALNGSHDAEDAFQATFLTLARKAATIRDRRYLAGWLCEVAHRIAVRSRGAGARRRAREAHVLAMADVVRTSEQENQASREEIRPLIQEEVRLLPEKYRAPVVLSYFEGKSNEEVAELLQWPVGTVKGRLSRAREMLRSRLKRRGLAPAAAFLLYALETESSAATPIEASLANDALRTSLGARSTPDASNSSEQTARKPASHRLLFYLLVLATAASAFGYEYRDYLGSLKAADIYDGAIDLVPFSMSSAPNCH</sequence>
<evidence type="ECO:0000256" key="1">
    <source>
        <dbReference type="ARBA" id="ARBA00010641"/>
    </source>
</evidence>
<dbReference type="GO" id="GO:0003677">
    <property type="term" value="F:DNA binding"/>
    <property type="evidence" value="ECO:0007669"/>
    <property type="project" value="InterPro"/>
</dbReference>
<accession>A0A1U7CQY1</accession>
<protein>
    <submittedName>
        <fullName evidence="8">ECF RNA polymerase sigma factor SigW</fullName>
    </submittedName>
</protein>
<evidence type="ECO:0000259" key="7">
    <source>
        <dbReference type="Pfam" id="PF08281"/>
    </source>
</evidence>
<organism evidence="8 9">
    <name type="scientific">Paludisphaera borealis</name>
    <dbReference type="NCBI Taxonomy" id="1387353"/>
    <lineage>
        <taxon>Bacteria</taxon>
        <taxon>Pseudomonadati</taxon>
        <taxon>Planctomycetota</taxon>
        <taxon>Planctomycetia</taxon>
        <taxon>Isosphaerales</taxon>
        <taxon>Isosphaeraceae</taxon>
        <taxon>Paludisphaera</taxon>
    </lineage>
</organism>
<dbReference type="EMBL" id="CP019082">
    <property type="protein sequence ID" value="APW61347.1"/>
    <property type="molecule type" value="Genomic_DNA"/>
</dbReference>